<organism evidence="3 4">
    <name type="scientific">Echinococcus granulosus</name>
    <name type="common">Hydatid tapeworm</name>
    <dbReference type="NCBI Taxonomy" id="6210"/>
    <lineage>
        <taxon>Eukaryota</taxon>
        <taxon>Metazoa</taxon>
        <taxon>Spiralia</taxon>
        <taxon>Lophotrochozoa</taxon>
        <taxon>Platyhelminthes</taxon>
        <taxon>Cestoda</taxon>
        <taxon>Eucestoda</taxon>
        <taxon>Cyclophyllidea</taxon>
        <taxon>Taeniidae</taxon>
        <taxon>Echinococcus</taxon>
        <taxon>Echinococcus granulosus group</taxon>
    </lineage>
</organism>
<dbReference type="Proteomes" id="UP000019149">
    <property type="component" value="Unassembled WGS sequence"/>
</dbReference>
<comment type="caution">
    <text evidence="3">The sequence shown here is derived from an EMBL/GenBank/DDBJ whole genome shotgun (WGS) entry which is preliminary data.</text>
</comment>
<dbReference type="OMA" id="QVNPCEL"/>
<dbReference type="PROSITE" id="PS50222">
    <property type="entry name" value="EF_HAND_2"/>
    <property type="match status" value="1"/>
</dbReference>
<dbReference type="CTD" id="36336026"/>
<dbReference type="KEGG" id="egl:EGR_00311"/>
<dbReference type="PANTHER" id="PTHR23048:SF0">
    <property type="entry name" value="CALMODULIN LIKE 3"/>
    <property type="match status" value="1"/>
</dbReference>
<protein>
    <submittedName>
        <fullName evidence="3">Myosin regulatory light chain</fullName>
    </submittedName>
</protein>
<dbReference type="GO" id="GO:0016460">
    <property type="term" value="C:myosin II complex"/>
    <property type="evidence" value="ECO:0007669"/>
    <property type="project" value="TreeGrafter"/>
</dbReference>
<dbReference type="SUPFAM" id="SSF47473">
    <property type="entry name" value="EF-hand"/>
    <property type="match status" value="1"/>
</dbReference>
<evidence type="ECO:0000313" key="3">
    <source>
        <dbReference type="EMBL" id="EUB65042.1"/>
    </source>
</evidence>
<dbReference type="PANTHER" id="PTHR23048">
    <property type="entry name" value="MYOSIN LIGHT CHAIN 1, 3"/>
    <property type="match status" value="1"/>
</dbReference>
<accession>W6V252</accession>
<dbReference type="RefSeq" id="XP_024356238.1">
    <property type="nucleotide sequence ID" value="XM_024489560.1"/>
</dbReference>
<dbReference type="InterPro" id="IPR050230">
    <property type="entry name" value="CALM/Myosin/TropC-like"/>
</dbReference>
<dbReference type="GeneID" id="36336026"/>
<evidence type="ECO:0000256" key="1">
    <source>
        <dbReference type="ARBA" id="ARBA00022737"/>
    </source>
</evidence>
<gene>
    <name evidence="3" type="ORF">EGR_00311</name>
</gene>
<sequence length="525" mass="59231">MAIHIGVLTPNQARTIKSTIAGAALPPKESEKPDIPAEVLKMSEVVFKELDKDSRGKIPISSVVEALQLLDQAPTEKEVREIVEEQKLDGGSDERDTSTLGRISFEKFSQILKTIYLPPEEHFKRLFNAFAVLDDKNKGILAADYLSELLLTRGDALTKKQVRDLMSESSTAADGYFAYMNFVHYLLDGYSKIQRPKKNESKKKAGNYLISETSIPLLEDPRYSLNGLQFGIRSESRKNVRFSEQIGRVLIPCVDAREGLVERISGRPKSLRTPRSTTAVFSNEPKAHVPSLLCLPKISRRRQSMGSIEVAVWNSGRQLRQVIASSTPFKRLSDFSTNLLRGHEGFSFDKWRSQPLLESPLHKRKTGIGLPPDSHFDRMESVYVSDSDGDYEWGTQKAKVTQVNPCELVNSCSPDEDYEFDEYVTPKNDFLHILRANKCTQCRMVNELAVREELSNEKLTSLTVTPTKTALQVRVAKSLNRLTLPEWMQNKTKDLAEAKSTKLSVRLPRFPRYINTPFDAGVTAF</sequence>
<dbReference type="AlphaFoldDB" id="W6V252"/>
<dbReference type="STRING" id="6210.W6V252"/>
<keyword evidence="1" id="KW-0677">Repeat</keyword>
<name>W6V252_ECHGR</name>
<dbReference type="OrthoDB" id="6262652at2759"/>
<proteinExistence type="predicted"/>
<dbReference type="Gene3D" id="1.10.238.10">
    <property type="entry name" value="EF-hand"/>
    <property type="match status" value="2"/>
</dbReference>
<evidence type="ECO:0000313" key="4">
    <source>
        <dbReference type="Proteomes" id="UP000019149"/>
    </source>
</evidence>
<dbReference type="GO" id="GO:0005509">
    <property type="term" value="F:calcium ion binding"/>
    <property type="evidence" value="ECO:0007669"/>
    <property type="project" value="InterPro"/>
</dbReference>
<reference evidence="3 4" key="1">
    <citation type="journal article" date="2013" name="Nat. Genet.">
        <title>The genome of the hydatid tapeworm Echinococcus granulosus.</title>
        <authorList>
            <person name="Zheng H."/>
            <person name="Zhang W."/>
            <person name="Zhang L."/>
            <person name="Zhang Z."/>
            <person name="Li J."/>
            <person name="Lu G."/>
            <person name="Zhu Y."/>
            <person name="Wang Y."/>
            <person name="Huang Y."/>
            <person name="Liu J."/>
            <person name="Kang H."/>
            <person name="Chen J."/>
            <person name="Wang L."/>
            <person name="Chen A."/>
            <person name="Yu S."/>
            <person name="Gao Z."/>
            <person name="Jin L."/>
            <person name="Gu W."/>
            <person name="Wang Z."/>
            <person name="Zhao L."/>
            <person name="Shi B."/>
            <person name="Wen H."/>
            <person name="Lin R."/>
            <person name="Jones M.K."/>
            <person name="Brejova B."/>
            <person name="Vinar T."/>
            <person name="Zhao G."/>
            <person name="McManus D.P."/>
            <person name="Chen Z."/>
            <person name="Zhou Y."/>
            <person name="Wang S."/>
        </authorList>
    </citation>
    <scope>NUCLEOTIDE SEQUENCE [LARGE SCALE GENOMIC DNA]</scope>
</reference>
<dbReference type="EMBL" id="APAU02000001">
    <property type="protein sequence ID" value="EUB65042.1"/>
    <property type="molecule type" value="Genomic_DNA"/>
</dbReference>
<evidence type="ECO:0000259" key="2">
    <source>
        <dbReference type="PROSITE" id="PS50222"/>
    </source>
</evidence>
<feature type="domain" description="EF-hand" evidence="2">
    <location>
        <begin position="38"/>
        <end position="73"/>
    </location>
</feature>
<dbReference type="InterPro" id="IPR002048">
    <property type="entry name" value="EF_hand_dom"/>
</dbReference>
<keyword evidence="4" id="KW-1185">Reference proteome</keyword>
<dbReference type="InterPro" id="IPR011992">
    <property type="entry name" value="EF-hand-dom_pair"/>
</dbReference>